<dbReference type="OrthoDB" id="9803371at2"/>
<evidence type="ECO:0000256" key="3">
    <source>
        <dbReference type="ARBA" id="ARBA00011738"/>
    </source>
</evidence>
<feature type="binding site" evidence="10">
    <location>
        <position position="172"/>
    </location>
    <ligand>
        <name>thiamine diphosphate</name>
        <dbReference type="ChEBI" id="CHEBI:58937"/>
    </ligand>
</feature>
<comment type="similarity">
    <text evidence="2 10">Belongs to the transketolase family. DXPS subfamily.</text>
</comment>
<organism evidence="12 13">
    <name type="scientific">Kosmotoga pacifica</name>
    <dbReference type="NCBI Taxonomy" id="1330330"/>
    <lineage>
        <taxon>Bacteria</taxon>
        <taxon>Thermotogati</taxon>
        <taxon>Thermotogota</taxon>
        <taxon>Thermotogae</taxon>
        <taxon>Kosmotogales</taxon>
        <taxon>Kosmotogaceae</taxon>
        <taxon>Kosmotoga</taxon>
    </lineage>
</organism>
<dbReference type="Pfam" id="PF02780">
    <property type="entry name" value="Transketolase_C"/>
    <property type="match status" value="1"/>
</dbReference>
<feature type="binding site" evidence="10">
    <location>
        <begin position="144"/>
        <end position="145"/>
    </location>
    <ligand>
        <name>thiamine diphosphate</name>
        <dbReference type="ChEBI" id="CHEBI:58937"/>
    </ligand>
</feature>
<name>A0A0G2Z526_9BACT</name>
<keyword evidence="5 10" id="KW-0479">Metal-binding</keyword>
<dbReference type="EC" id="2.2.1.7" evidence="10"/>
<keyword evidence="8 10" id="KW-0786">Thiamine pyrophosphate</keyword>
<proteinExistence type="inferred from homology"/>
<dbReference type="GO" id="GO:0009228">
    <property type="term" value="P:thiamine biosynthetic process"/>
    <property type="evidence" value="ECO:0007669"/>
    <property type="project" value="UniProtKB-UniRule"/>
</dbReference>
<evidence type="ECO:0000256" key="4">
    <source>
        <dbReference type="ARBA" id="ARBA00022679"/>
    </source>
</evidence>
<dbReference type="Gene3D" id="3.40.50.970">
    <property type="match status" value="2"/>
</dbReference>
<sequence length="641" mass="71838">MNREEPLFRKVKNYSYQELKILVGEIRDYIKTVVSKNTGHLSSNLGTVELTIALYRVFDPDEDIIIWDTGHQAYTHKILTGRYGRFNTLRQRKGISGFLRREESVYDVFGAGHVGTGIPAALGIEKALSMVNEKRNVVVVIGDGALTSGMSLEALNQLKQLNSRLKIILNDNGMSISKNVGSLSMTLTDLRLNPVYREIKEDIKGTLESMRMKKLEKLLSRIKDGIKHTFLGGNVFEDFGLNYLGPVDGHNIKEMEAIFKTIKEFDEPFIVHVTTQKGKGLEYAEKDPTKFHSVSKIDPETGERLYTDSLISYSKVFGKVIIELAKKDTRIVAITAAMPDGTGLSEFAKKYPGRFYDLGITEQLCVTFAGGMAVKGTKPVFAVYSTFLQRAFDQLIHDIALQKLPVVFAVDRAGIVGHDGPTHNGIFDIAYLNMIPNMKILAPSSLQELANMFYTLLLHEELDGPVVVRYPRQSEYGILSEIIDNMSQIDLWKWEKLIKGKTRIAILATGSMVQPARDVAAKYGLNMYNCRSIKPLDTTTFDAIMKENDIILSIEEGVRIGGFGSSLLLYASSKRYSGKIHVMGIDDIFSEHGTRAEILKELGLEYGGIESTIKKLRGELNAYNDRVRKDRNNLTGYQLDR</sequence>
<comment type="pathway">
    <text evidence="1 10">Metabolic intermediate biosynthesis; 1-deoxy-D-xylulose 5-phosphate biosynthesis; 1-deoxy-D-xylulose 5-phosphate from D-glyceraldehyde 3-phosphate and pyruvate: step 1/1.</text>
</comment>
<dbReference type="InterPro" id="IPR005477">
    <property type="entry name" value="Dxylulose-5-P_synthase"/>
</dbReference>
<evidence type="ECO:0000256" key="7">
    <source>
        <dbReference type="ARBA" id="ARBA00022977"/>
    </source>
</evidence>
<dbReference type="UniPathway" id="UPA00064">
    <property type="reaction ID" value="UER00091"/>
</dbReference>
<comment type="caution">
    <text evidence="10">Lacks conserved residue(s) required for the propagation of feature annotation.</text>
</comment>
<dbReference type="InterPro" id="IPR033248">
    <property type="entry name" value="Transketolase_C"/>
</dbReference>
<dbReference type="PANTHER" id="PTHR43322">
    <property type="entry name" value="1-D-DEOXYXYLULOSE 5-PHOSPHATE SYNTHASE-RELATED"/>
    <property type="match status" value="1"/>
</dbReference>
<dbReference type="GO" id="GO:0019288">
    <property type="term" value="P:isopentenyl diphosphate biosynthetic process, methylerythritol 4-phosphate pathway"/>
    <property type="evidence" value="ECO:0007669"/>
    <property type="project" value="TreeGrafter"/>
</dbReference>
<protein>
    <recommendedName>
        <fullName evidence="10">1-deoxy-D-xylulose-5-phosphate synthase</fullName>
        <ecNumber evidence="10">2.2.1.7</ecNumber>
    </recommendedName>
    <alternativeName>
        <fullName evidence="10">1-deoxyxylulose-5-phosphate synthase</fullName>
        <shortName evidence="10">DXP synthase</shortName>
        <shortName evidence="10">DXPS</shortName>
    </alternativeName>
</protein>
<comment type="subunit">
    <text evidence="3 10">Homodimer.</text>
</comment>
<dbReference type="AlphaFoldDB" id="A0A0G2Z526"/>
<comment type="cofactor">
    <cofactor evidence="10">
        <name>Mg(2+)</name>
        <dbReference type="ChEBI" id="CHEBI:18420"/>
    </cofactor>
    <text evidence="10">Binds 1 Mg(2+) ion per subunit.</text>
</comment>
<dbReference type="Pfam" id="PF13292">
    <property type="entry name" value="DXP_synthase_N"/>
    <property type="match status" value="1"/>
</dbReference>
<evidence type="ECO:0000259" key="11">
    <source>
        <dbReference type="SMART" id="SM00861"/>
    </source>
</evidence>
<dbReference type="InterPro" id="IPR029061">
    <property type="entry name" value="THDP-binding"/>
</dbReference>
<dbReference type="STRING" id="1330330.IX53_01515"/>
<evidence type="ECO:0000256" key="6">
    <source>
        <dbReference type="ARBA" id="ARBA00022842"/>
    </source>
</evidence>
<evidence type="ECO:0000256" key="1">
    <source>
        <dbReference type="ARBA" id="ARBA00004980"/>
    </source>
</evidence>
<dbReference type="InterPro" id="IPR020826">
    <property type="entry name" value="Transketolase_BS"/>
</dbReference>
<keyword evidence="6 10" id="KW-0460">Magnesium</keyword>
<keyword evidence="9 10" id="KW-0414">Isoprene biosynthesis</keyword>
<dbReference type="RefSeq" id="WP_047753850.1">
    <property type="nucleotide sequence ID" value="NZ_CAJUHA010000022.1"/>
</dbReference>
<dbReference type="GO" id="GO:0000287">
    <property type="term" value="F:magnesium ion binding"/>
    <property type="evidence" value="ECO:0007669"/>
    <property type="project" value="UniProtKB-UniRule"/>
</dbReference>
<dbReference type="PANTHER" id="PTHR43322:SF5">
    <property type="entry name" value="1-DEOXY-D-XYLULOSE-5-PHOSPHATE SYNTHASE, CHLOROPLASTIC"/>
    <property type="match status" value="1"/>
</dbReference>
<feature type="domain" description="Transketolase-like pyrimidine-binding" evidence="11">
    <location>
        <begin position="311"/>
        <end position="478"/>
    </location>
</feature>
<dbReference type="Gene3D" id="3.40.50.920">
    <property type="match status" value="1"/>
</dbReference>
<dbReference type="Pfam" id="PF02779">
    <property type="entry name" value="Transket_pyr"/>
    <property type="match status" value="1"/>
</dbReference>
<dbReference type="SMART" id="SM00861">
    <property type="entry name" value="Transket_pyr"/>
    <property type="match status" value="1"/>
</dbReference>
<dbReference type="GO" id="GO:0016114">
    <property type="term" value="P:terpenoid biosynthetic process"/>
    <property type="evidence" value="ECO:0007669"/>
    <property type="project" value="UniProtKB-UniRule"/>
</dbReference>
<feature type="binding site" evidence="10">
    <location>
        <position position="172"/>
    </location>
    <ligand>
        <name>Mg(2+)</name>
        <dbReference type="ChEBI" id="CHEBI:18420"/>
    </ligand>
</feature>
<keyword evidence="4 10" id="KW-0808">Transferase</keyword>
<keyword evidence="7 10" id="KW-0784">Thiamine biosynthesis</keyword>
<gene>
    <name evidence="10" type="primary">dxs</name>
    <name evidence="12" type="ORF">IX53_01515</name>
</gene>
<dbReference type="PROSITE" id="PS00802">
    <property type="entry name" value="TRANSKETOLASE_2"/>
    <property type="match status" value="1"/>
</dbReference>
<comment type="cofactor">
    <cofactor evidence="10">
        <name>thiamine diphosphate</name>
        <dbReference type="ChEBI" id="CHEBI:58937"/>
    </cofactor>
    <text evidence="10">Binds 1 thiamine pyrophosphate per subunit.</text>
</comment>
<dbReference type="NCBIfam" id="TIGR00204">
    <property type="entry name" value="dxs"/>
    <property type="match status" value="1"/>
</dbReference>
<feature type="binding site" evidence="10">
    <location>
        <position position="143"/>
    </location>
    <ligand>
        <name>Mg(2+)</name>
        <dbReference type="ChEBI" id="CHEBI:18420"/>
    </ligand>
</feature>
<dbReference type="CDD" id="cd07033">
    <property type="entry name" value="TPP_PYR_DXS_TK_like"/>
    <property type="match status" value="1"/>
</dbReference>
<dbReference type="PATRIC" id="fig|1330330.3.peg.308"/>
<dbReference type="FunFam" id="3.40.50.970:FF:000005">
    <property type="entry name" value="1-deoxy-D-xylulose-5-phosphate synthase"/>
    <property type="match status" value="1"/>
</dbReference>
<dbReference type="SUPFAM" id="SSF52922">
    <property type="entry name" value="TK C-terminal domain-like"/>
    <property type="match status" value="1"/>
</dbReference>
<dbReference type="GO" id="GO:0005829">
    <property type="term" value="C:cytosol"/>
    <property type="evidence" value="ECO:0007669"/>
    <property type="project" value="TreeGrafter"/>
</dbReference>
<dbReference type="Proteomes" id="UP000035159">
    <property type="component" value="Chromosome"/>
</dbReference>
<evidence type="ECO:0000256" key="10">
    <source>
        <dbReference type="HAMAP-Rule" id="MF_00315"/>
    </source>
</evidence>
<evidence type="ECO:0000256" key="2">
    <source>
        <dbReference type="ARBA" id="ARBA00011081"/>
    </source>
</evidence>
<comment type="function">
    <text evidence="10">Catalyzes the acyloin condensation reaction between C atoms 2 and 3 of pyruvate and glyceraldehyde 3-phosphate to yield 1-deoxy-D-xylulose-5-phosphate (DXP).</text>
</comment>
<dbReference type="KEGG" id="kpf:IX53_01515"/>
<dbReference type="GO" id="GO:0008661">
    <property type="term" value="F:1-deoxy-D-xylulose-5-phosphate synthase activity"/>
    <property type="evidence" value="ECO:0007669"/>
    <property type="project" value="UniProtKB-UniRule"/>
</dbReference>
<feature type="binding site" evidence="10">
    <location>
        <position position="362"/>
    </location>
    <ligand>
        <name>thiamine diphosphate</name>
        <dbReference type="ChEBI" id="CHEBI:58937"/>
    </ligand>
</feature>
<dbReference type="HAMAP" id="MF_00315">
    <property type="entry name" value="DXP_synth"/>
    <property type="match status" value="1"/>
</dbReference>
<reference evidence="12 13" key="1">
    <citation type="submission" date="2015-04" db="EMBL/GenBank/DDBJ databases">
        <title>Complete Genome Sequence of Kosmotoga pacifica SLHLJ1.</title>
        <authorList>
            <person name="Jiang L.J."/>
            <person name="Shao Z.Z."/>
            <person name="Jebbar M."/>
        </authorList>
    </citation>
    <scope>NUCLEOTIDE SEQUENCE [LARGE SCALE GENOMIC DNA]</scope>
    <source>
        <strain evidence="12 13">SLHLJ1</strain>
    </source>
</reference>
<dbReference type="CDD" id="cd02007">
    <property type="entry name" value="TPP_DXS"/>
    <property type="match status" value="1"/>
</dbReference>
<dbReference type="InterPro" id="IPR009014">
    <property type="entry name" value="Transketo_C/PFOR_II"/>
</dbReference>
<dbReference type="NCBIfam" id="NF003933">
    <property type="entry name" value="PRK05444.2-2"/>
    <property type="match status" value="1"/>
</dbReference>
<evidence type="ECO:0000256" key="8">
    <source>
        <dbReference type="ARBA" id="ARBA00023052"/>
    </source>
</evidence>
<dbReference type="SUPFAM" id="SSF52518">
    <property type="entry name" value="Thiamin diphosphate-binding fold (THDP-binding)"/>
    <property type="match status" value="2"/>
</dbReference>
<comment type="catalytic activity">
    <reaction evidence="10">
        <text>D-glyceraldehyde 3-phosphate + pyruvate + H(+) = 1-deoxy-D-xylulose 5-phosphate + CO2</text>
        <dbReference type="Rhea" id="RHEA:12605"/>
        <dbReference type="ChEBI" id="CHEBI:15361"/>
        <dbReference type="ChEBI" id="CHEBI:15378"/>
        <dbReference type="ChEBI" id="CHEBI:16526"/>
        <dbReference type="ChEBI" id="CHEBI:57792"/>
        <dbReference type="ChEBI" id="CHEBI:59776"/>
        <dbReference type="EC" id="2.2.1.7"/>
    </reaction>
</comment>
<dbReference type="InterPro" id="IPR005475">
    <property type="entry name" value="Transketolase-like_Pyr-bd"/>
</dbReference>
<accession>A0A0G2Z526</accession>
<feature type="binding site" evidence="10">
    <location>
        <position position="71"/>
    </location>
    <ligand>
        <name>thiamine diphosphate</name>
        <dbReference type="ChEBI" id="CHEBI:58937"/>
    </ligand>
</feature>
<evidence type="ECO:0000256" key="5">
    <source>
        <dbReference type="ARBA" id="ARBA00022723"/>
    </source>
</evidence>
<evidence type="ECO:0000256" key="9">
    <source>
        <dbReference type="ARBA" id="ARBA00023229"/>
    </source>
</evidence>
<dbReference type="GO" id="GO:0030976">
    <property type="term" value="F:thiamine pyrophosphate binding"/>
    <property type="evidence" value="ECO:0007669"/>
    <property type="project" value="UniProtKB-UniRule"/>
</dbReference>
<keyword evidence="13" id="KW-1185">Reference proteome</keyword>
<evidence type="ECO:0000313" key="12">
    <source>
        <dbReference type="EMBL" id="AKI96715.1"/>
    </source>
</evidence>
<evidence type="ECO:0000313" key="13">
    <source>
        <dbReference type="Proteomes" id="UP000035159"/>
    </source>
</evidence>
<dbReference type="EMBL" id="CP011232">
    <property type="protein sequence ID" value="AKI96715.1"/>
    <property type="molecule type" value="Genomic_DNA"/>
</dbReference>